<keyword evidence="4" id="KW-1185">Reference proteome</keyword>
<evidence type="ECO:0008006" key="5">
    <source>
        <dbReference type="Google" id="ProtNLM"/>
    </source>
</evidence>
<dbReference type="InterPro" id="IPR004919">
    <property type="entry name" value="GmrSD_N"/>
</dbReference>
<gene>
    <name evidence="3" type="ORF">GCM10017772_44170</name>
</gene>
<evidence type="ECO:0000259" key="1">
    <source>
        <dbReference type="Pfam" id="PF03235"/>
    </source>
</evidence>
<accession>A0A919G7D5</accession>
<evidence type="ECO:0000313" key="4">
    <source>
        <dbReference type="Proteomes" id="UP000627369"/>
    </source>
</evidence>
<feature type="domain" description="GmrSD restriction endonucleases C-terminal" evidence="2">
    <location>
        <begin position="451"/>
        <end position="610"/>
    </location>
</feature>
<sequence>MDAKTYPLQDILKPERRYIIPTFQRDYEWTLDGQWKLLFEDLESTADKLLEVRSDEDEKAVGLKNKEQGVTPHFLGAVVCASLPFATGGIALRSVIDGQQRLTTIQLLVRGLLDVLQDVGSDRRKSVRRMLFNPDDVVDSPEEVHKLWPRRRDREVWPAAMADTVPAYAGDKDHLYLRARRYFSEAVRESARNDAGELDPVRLQALADALSSLFKLVVIDLEDNDDAQVIFEVLNGRQTPLAAIDLVKNLLFLRGELADEDVDRLYDAYWAHFDDDWWKVIVGRGHAARGRRDVLLSVWLTGISGSEANVSHLYREAREYLNGPGAPDTEHVLRELSHYAKAYRAIYGAEAVDPRLRTSYDRLNAFEITTSVPLLAWLRIASPQVVSLEDEVRAVRSVESWALRRVYVGWQTRGYGTHLTRVLREAKSAAASGENVADAVVDALQGGTLAWPTDNEVRDAFMTRPFYKNVAQYRIRTLFEAIDDQLRRDDPHEPPAAIGFDGLQIEHVLPRSWKAHWPLRDAAGNLVDADPDAGDTEAVQRVLLRGQALDRLGNLTLVTQAFNLDVSNLGWTAKRPEFAKQGALVINKGIAAVEQWSESEIDARGAFLAAVATRVWPSPNTLGGRSREASSAPEPAVPVRAPAEHVAAALVEPVPGQPVGSLAPLVAALASVGMQLADPDASWPGWGFVVKCVGGSAYLNRTNVDVRSDEPGQTANWAAAGLGEERGSYLRIWLR</sequence>
<dbReference type="Proteomes" id="UP000627369">
    <property type="component" value="Unassembled WGS sequence"/>
</dbReference>
<reference evidence="3" key="1">
    <citation type="journal article" date="2014" name="Int. J. Syst. Evol. Microbiol.">
        <title>Complete genome sequence of Corynebacterium casei LMG S-19264T (=DSM 44701T), isolated from a smear-ripened cheese.</title>
        <authorList>
            <consortium name="US DOE Joint Genome Institute (JGI-PGF)"/>
            <person name="Walter F."/>
            <person name="Albersmeier A."/>
            <person name="Kalinowski J."/>
            <person name="Ruckert C."/>
        </authorList>
    </citation>
    <scope>NUCLEOTIDE SEQUENCE</scope>
    <source>
        <strain evidence="3">CGMCC 4.7398</strain>
    </source>
</reference>
<evidence type="ECO:0000313" key="3">
    <source>
        <dbReference type="EMBL" id="GHH79144.1"/>
    </source>
</evidence>
<dbReference type="Pfam" id="PF03235">
    <property type="entry name" value="GmrSD_N"/>
    <property type="match status" value="1"/>
</dbReference>
<evidence type="ECO:0000259" key="2">
    <source>
        <dbReference type="Pfam" id="PF07510"/>
    </source>
</evidence>
<organism evidence="3 4">
    <name type="scientific">Promicromonospora soli</name>
    <dbReference type="NCBI Taxonomy" id="2035533"/>
    <lineage>
        <taxon>Bacteria</taxon>
        <taxon>Bacillati</taxon>
        <taxon>Actinomycetota</taxon>
        <taxon>Actinomycetes</taxon>
        <taxon>Micrococcales</taxon>
        <taxon>Promicromonosporaceae</taxon>
        <taxon>Promicromonospora</taxon>
    </lineage>
</organism>
<dbReference type="PANTHER" id="PTHR35149:SF1">
    <property type="entry name" value="DUF5655 DOMAIN-CONTAINING PROTEIN"/>
    <property type="match status" value="1"/>
</dbReference>
<dbReference type="PANTHER" id="PTHR35149">
    <property type="entry name" value="SLL5132 PROTEIN"/>
    <property type="match status" value="1"/>
</dbReference>
<reference evidence="3" key="2">
    <citation type="submission" date="2020-09" db="EMBL/GenBank/DDBJ databases">
        <authorList>
            <person name="Sun Q."/>
            <person name="Zhou Y."/>
        </authorList>
    </citation>
    <scope>NUCLEOTIDE SEQUENCE</scope>
    <source>
        <strain evidence="3">CGMCC 4.7398</strain>
    </source>
</reference>
<proteinExistence type="predicted"/>
<protein>
    <recommendedName>
        <fullName evidence="5">DUF262 domain-containing protein</fullName>
    </recommendedName>
</protein>
<dbReference type="AlphaFoldDB" id="A0A919G7D5"/>
<feature type="domain" description="GmrSD restriction endonucleases N-terminal" evidence="1">
    <location>
        <begin position="8"/>
        <end position="252"/>
    </location>
</feature>
<dbReference type="EMBL" id="BNAS01000009">
    <property type="protein sequence ID" value="GHH79144.1"/>
    <property type="molecule type" value="Genomic_DNA"/>
</dbReference>
<dbReference type="Pfam" id="PF07510">
    <property type="entry name" value="GmrSD_C"/>
    <property type="match status" value="1"/>
</dbReference>
<dbReference type="InterPro" id="IPR011089">
    <property type="entry name" value="GmrSD_C"/>
</dbReference>
<name>A0A919G7D5_9MICO</name>
<dbReference type="RefSeq" id="WP_189671461.1">
    <property type="nucleotide sequence ID" value="NZ_BNAS01000009.1"/>
</dbReference>
<comment type="caution">
    <text evidence="3">The sequence shown here is derived from an EMBL/GenBank/DDBJ whole genome shotgun (WGS) entry which is preliminary data.</text>
</comment>